<proteinExistence type="predicted"/>
<feature type="compositionally biased region" description="Basic and acidic residues" evidence="1">
    <location>
        <begin position="203"/>
        <end position="215"/>
    </location>
</feature>
<name>A0ABD2PD76_9CUCU</name>
<dbReference type="Proteomes" id="UP001516400">
    <property type="component" value="Unassembled WGS sequence"/>
</dbReference>
<gene>
    <name evidence="3" type="ORF">HHI36_003358</name>
</gene>
<keyword evidence="2" id="KW-0732">Signal</keyword>
<evidence type="ECO:0000256" key="1">
    <source>
        <dbReference type="SAM" id="MobiDB-lite"/>
    </source>
</evidence>
<sequence length="221" mass="25065">MMNLNLLSVALVLIVISTSASVYINEELPLYLSDDIIVSKVKRSVTKDAANPVSHDTNDSDKAKVEAETTTKDNPAKKELTNEESGLVFLPSFGRRTRRNIVKREITDNDSLKTNDSLVVTERNEELTNPEDRQESGLVFLPSFGRRNRRSLAKRSPPSRDDDYIQKTKTTNTQETENESEDEQESGLVFIPSFGRRTKRNISKRDVSSNKDQNKKMITQE</sequence>
<dbReference type="EMBL" id="JABFTP020000185">
    <property type="protein sequence ID" value="KAL3288913.1"/>
    <property type="molecule type" value="Genomic_DNA"/>
</dbReference>
<organism evidence="3 4">
    <name type="scientific">Cryptolaemus montrouzieri</name>
    <dbReference type="NCBI Taxonomy" id="559131"/>
    <lineage>
        <taxon>Eukaryota</taxon>
        <taxon>Metazoa</taxon>
        <taxon>Ecdysozoa</taxon>
        <taxon>Arthropoda</taxon>
        <taxon>Hexapoda</taxon>
        <taxon>Insecta</taxon>
        <taxon>Pterygota</taxon>
        <taxon>Neoptera</taxon>
        <taxon>Endopterygota</taxon>
        <taxon>Coleoptera</taxon>
        <taxon>Polyphaga</taxon>
        <taxon>Cucujiformia</taxon>
        <taxon>Coccinelloidea</taxon>
        <taxon>Coccinellidae</taxon>
        <taxon>Scymninae</taxon>
        <taxon>Scymnini</taxon>
        <taxon>Cryptolaemus</taxon>
    </lineage>
</organism>
<accession>A0ABD2PD76</accession>
<feature type="signal peptide" evidence="2">
    <location>
        <begin position="1"/>
        <end position="20"/>
    </location>
</feature>
<reference evidence="3 4" key="1">
    <citation type="journal article" date="2021" name="BMC Biol.">
        <title>Horizontally acquired antibacterial genes associated with adaptive radiation of ladybird beetles.</title>
        <authorList>
            <person name="Li H.S."/>
            <person name="Tang X.F."/>
            <person name="Huang Y.H."/>
            <person name="Xu Z.Y."/>
            <person name="Chen M.L."/>
            <person name="Du X.Y."/>
            <person name="Qiu B.Y."/>
            <person name="Chen P.T."/>
            <person name="Zhang W."/>
            <person name="Slipinski A."/>
            <person name="Escalona H.E."/>
            <person name="Waterhouse R.M."/>
            <person name="Zwick A."/>
            <person name="Pang H."/>
        </authorList>
    </citation>
    <scope>NUCLEOTIDE SEQUENCE [LARGE SCALE GENOMIC DNA]</scope>
    <source>
        <strain evidence="3">SYSU2018</strain>
    </source>
</reference>
<dbReference type="AlphaFoldDB" id="A0ABD2PD76"/>
<feature type="chain" id="PRO_5044764469" evidence="2">
    <location>
        <begin position="21"/>
        <end position="221"/>
    </location>
</feature>
<evidence type="ECO:0000256" key="2">
    <source>
        <dbReference type="SAM" id="SignalP"/>
    </source>
</evidence>
<feature type="compositionally biased region" description="Acidic residues" evidence="1">
    <location>
        <begin position="176"/>
        <end position="185"/>
    </location>
</feature>
<feature type="region of interest" description="Disordered" evidence="1">
    <location>
        <begin position="47"/>
        <end position="80"/>
    </location>
</feature>
<feature type="compositionally biased region" description="Basic and acidic residues" evidence="1">
    <location>
        <begin position="56"/>
        <end position="80"/>
    </location>
</feature>
<feature type="region of interest" description="Disordered" evidence="1">
    <location>
        <begin position="148"/>
        <end position="221"/>
    </location>
</feature>
<evidence type="ECO:0000313" key="4">
    <source>
        <dbReference type="Proteomes" id="UP001516400"/>
    </source>
</evidence>
<keyword evidence="4" id="KW-1185">Reference proteome</keyword>
<comment type="caution">
    <text evidence="3">The sequence shown here is derived from an EMBL/GenBank/DDBJ whole genome shotgun (WGS) entry which is preliminary data.</text>
</comment>
<protein>
    <submittedName>
        <fullName evidence="3">Uncharacterized protein</fullName>
    </submittedName>
</protein>
<evidence type="ECO:0000313" key="3">
    <source>
        <dbReference type="EMBL" id="KAL3288913.1"/>
    </source>
</evidence>